<sequence length="1591" mass="176318">MKEELEENYNSELPAVIGALLDTLNDKSQDVKQSVIESIERISKKNPEVVIHAAIYFWEMHKKIAFMYDMVISTEHMGSLLNIISNICRHSTTTLNVDLVTSLAEVAVNELIGETENEAAELLIELCKIHCMQATGGLLTKLEPGVIPNPAIVFTIGKLAVANPYGMLSFVKITLTIMLPMLNQIREEILKQAICFMISKFCEAVHDYIMNGEDSSLGINKQTFVEEICSVFDFLINNWLKTSRDSKSTEAILTTLVPMVPLLPVQQDSERIVKLIPVCLNLCRKQNVRLAAVRVIAMILSSVEIENDKEAIRAFMEIIHQTLFEFVSICPFEAARDVVLTHYEVLQCSRSLVVLYPEEGLDRILQQLKLPIAHQRARALVVLRHLINTLPPEDDGSLQRIALSLQESLGENGALQMVGAIVALAARPTFPLLPSQRAKFVRYMVSHCEIKSDDMEACSEALYLLATTVDGVESWLWPCLISALLDSACVASVTSVLRSLSPLATKIIRDKNSSTNERDFPGTKVLGRCLELLSNPVNRPAVIAFLKSAAPLVGHQVKSYWDEKLHELWQEFLHGRRNSRQSSKEMKDVMQWDLIWEKKIVEWLEESVKLEGESWGTKLADELALKINTPGVAPLLASTCNNNAHITLLVELARSHGTTKEFARAVGICAKRHLSIVLKLMEEFCTVEDARKAPVRLLGFVKDTKAAATAEAAKAGLLQSYAEIAQKGDPQELFPVFEKHVLPWTIKQLQECKELSTREAGLSVLEQVANAVHPVRLPESKGLRTKATALATLLGILQSSTGYRPLKLYPAILKAANSLIRIPPVLNNEERQIFLGAVLDKTISASSEIALQLHPEIMQQVVDELGTVSSEIVSDSADALSDLVDILLPWMQSKSIVERKITLLVLHTVLQSYYNSLKYTYPGGKLDAGKLVGRTLCWCADTEFALRPLAIDCMLLSLDIAARHRHISPDNTLSEDIQQIKKELMIEDSSVSYGAVERLANAVSQKIPNGEIVSLAEGLIEGLLFYGEASLVAGIALSQHFQIKGSEISRTDVCLVESIIAQMRQMENASCRYIATVAIVSLMRHHPEEVIEYLLSQPLPLDPGTALCWKEIGNNDFLGPRALDMLLIKLESSNLFSDIALPSMHSGRNNIASLSSLAAIVGLKHLLESSHVESLITDMQLAGLLSVLLKYLSGWLHVEAPASGINTKYGYVPNRAAQKINPHTEVYSILTNILIIIQPNAATNLPMETSFASETQAEESLISTVRTLMKCISTKSEVLSNMTQYLGKLITSTIAIQRAVAATFYSELIGKINCGTIWLDAIINTLHDAKADSSSLVRKLATIGLARIAYLDPRQIDEYFDNCMEALLDGLEETAGGEGGAEVVLESLRGLSVLLSVQYKRPISPRVVLALKPFIEKENWEMKLAAIDALGAIATNWQRSVALPDDDLIDHLLGCLPSLIIRLEDSNITVVKTAQETLCKTTSIVQSEKLLYVIRTNMGPQAKFSFENFSKDLINCLKEEFPQRAEELRNAVVRGYSRSENYHTRATSALLLGLFDSPRPEDVQRLLQLLRDRESIVRMRASQALSFCFTL</sequence>
<dbReference type="InterPro" id="IPR056282">
    <property type="entry name" value="MROH2B-like_N_HEAT"/>
</dbReference>
<dbReference type="Pfam" id="PF23227">
    <property type="entry name" value="HEAT_MROH2B_C"/>
    <property type="match status" value="1"/>
</dbReference>
<evidence type="ECO:0000259" key="2">
    <source>
        <dbReference type="Pfam" id="PF21047"/>
    </source>
</evidence>
<evidence type="ECO:0000259" key="3">
    <source>
        <dbReference type="Pfam" id="PF23210"/>
    </source>
</evidence>
<dbReference type="InterPro" id="IPR011989">
    <property type="entry name" value="ARM-like"/>
</dbReference>
<evidence type="ECO:0000259" key="4">
    <source>
        <dbReference type="Pfam" id="PF23221"/>
    </source>
</evidence>
<evidence type="ECO:0000259" key="5">
    <source>
        <dbReference type="Pfam" id="PF23227"/>
    </source>
</evidence>
<dbReference type="GO" id="GO:0005737">
    <property type="term" value="C:cytoplasm"/>
    <property type="evidence" value="ECO:0007669"/>
    <property type="project" value="TreeGrafter"/>
</dbReference>
<gene>
    <name evidence="6" type="ORF">ALC56_12189</name>
</gene>
<dbReference type="InterPro" id="IPR055406">
    <property type="entry name" value="HEAT_Maestro"/>
</dbReference>
<feature type="domain" description="MROH2B-like HEAT-repeats" evidence="3">
    <location>
        <begin position="456"/>
        <end position="888"/>
    </location>
</feature>
<name>A0A195EZZ1_9HYME</name>
<protein>
    <submittedName>
        <fullName evidence="6">HEAT repeat-containing protein 7A</fullName>
    </submittedName>
</protein>
<dbReference type="EMBL" id="KQ981905">
    <property type="protein sequence ID" value="KYN33477.1"/>
    <property type="molecule type" value="Genomic_DNA"/>
</dbReference>
<dbReference type="Gene3D" id="1.25.10.10">
    <property type="entry name" value="Leucine-rich Repeat Variant"/>
    <property type="match status" value="2"/>
</dbReference>
<dbReference type="InterPro" id="IPR016024">
    <property type="entry name" value="ARM-type_fold"/>
</dbReference>
<feature type="domain" description="Maestro/Maestro-like HEAT-repeats" evidence="5">
    <location>
        <begin position="1322"/>
        <end position="1587"/>
    </location>
</feature>
<dbReference type="Proteomes" id="UP000078541">
    <property type="component" value="Unassembled WGS sequence"/>
</dbReference>
<dbReference type="STRING" id="34720.A0A195EZZ1"/>
<dbReference type="PANTHER" id="PTHR23120">
    <property type="entry name" value="MAESTRO-RELATED HEAT DOMAIN-CONTAINING"/>
    <property type="match status" value="1"/>
</dbReference>
<dbReference type="Pfam" id="PF23221">
    <property type="entry name" value="HEAT_MROH2B_1st"/>
    <property type="match status" value="1"/>
</dbReference>
<dbReference type="SUPFAM" id="SSF48371">
    <property type="entry name" value="ARM repeat"/>
    <property type="match status" value="2"/>
</dbReference>
<dbReference type="PANTHER" id="PTHR23120:SF0">
    <property type="entry name" value="MAESTRO HEAT-LIKE REPEAT FAMILY MEMBER 1"/>
    <property type="match status" value="1"/>
</dbReference>
<feature type="domain" description="MROH2B-like N-terminal HEAT-repeats" evidence="4">
    <location>
        <begin position="40"/>
        <end position="260"/>
    </location>
</feature>
<evidence type="ECO:0000256" key="1">
    <source>
        <dbReference type="ARBA" id="ARBA00022737"/>
    </source>
</evidence>
<evidence type="ECO:0000313" key="7">
    <source>
        <dbReference type="Proteomes" id="UP000078541"/>
    </source>
</evidence>
<accession>A0A195EZZ1</accession>
<dbReference type="Pfam" id="PF23210">
    <property type="entry name" value="HEAT_Maestro_2"/>
    <property type="match status" value="2"/>
</dbReference>
<feature type="domain" description="Maestro-like HEAT-repeats" evidence="2">
    <location>
        <begin position="898"/>
        <end position="1115"/>
    </location>
</feature>
<reference evidence="6 7" key="1">
    <citation type="submission" date="2016-03" db="EMBL/GenBank/DDBJ databases">
        <title>Trachymyrmex septentrionalis WGS genome.</title>
        <authorList>
            <person name="Nygaard S."/>
            <person name="Hu H."/>
            <person name="Boomsma J."/>
            <person name="Zhang G."/>
        </authorList>
    </citation>
    <scope>NUCLEOTIDE SEQUENCE [LARGE SCALE GENOMIC DNA]</scope>
    <source>
        <strain evidence="6">Tsep2-gDNA-1</strain>
        <tissue evidence="6">Whole body</tissue>
    </source>
</reference>
<dbReference type="InterPro" id="IPR045206">
    <property type="entry name" value="Maestro_heat-like_prot"/>
</dbReference>
<organism evidence="6 7">
    <name type="scientific">Trachymyrmex septentrionalis</name>
    <dbReference type="NCBI Taxonomy" id="34720"/>
    <lineage>
        <taxon>Eukaryota</taxon>
        <taxon>Metazoa</taxon>
        <taxon>Ecdysozoa</taxon>
        <taxon>Arthropoda</taxon>
        <taxon>Hexapoda</taxon>
        <taxon>Insecta</taxon>
        <taxon>Pterygota</taxon>
        <taxon>Neoptera</taxon>
        <taxon>Endopterygota</taxon>
        <taxon>Hymenoptera</taxon>
        <taxon>Apocrita</taxon>
        <taxon>Aculeata</taxon>
        <taxon>Formicoidea</taxon>
        <taxon>Formicidae</taxon>
        <taxon>Myrmicinae</taxon>
        <taxon>Trachymyrmex</taxon>
    </lineage>
</organism>
<feature type="domain" description="MROH2B-like HEAT-repeats" evidence="3">
    <location>
        <begin position="269"/>
        <end position="392"/>
    </location>
</feature>
<dbReference type="Pfam" id="PF21047">
    <property type="entry name" value="HEAT_Maestro"/>
    <property type="match status" value="1"/>
</dbReference>
<proteinExistence type="predicted"/>
<evidence type="ECO:0000313" key="6">
    <source>
        <dbReference type="EMBL" id="KYN33477.1"/>
    </source>
</evidence>
<keyword evidence="7" id="KW-1185">Reference proteome</keyword>
<dbReference type="InterPro" id="IPR048465">
    <property type="entry name" value="Maestro-like_HEAT"/>
</dbReference>
<keyword evidence="1" id="KW-0677">Repeat</keyword>
<dbReference type="InterPro" id="IPR055408">
    <property type="entry name" value="HEAT_MROH2B-like"/>
</dbReference>